<dbReference type="EMBL" id="JAENGY010001444">
    <property type="protein sequence ID" value="KAG6949263.1"/>
    <property type="molecule type" value="Genomic_DNA"/>
</dbReference>
<name>A0A8J5I6Y2_9STRA</name>
<reference evidence="1" key="1">
    <citation type="submission" date="2021-01" db="EMBL/GenBank/DDBJ databases">
        <title>Phytophthora aleatoria, a newly-described species from Pinus radiata is distinct from Phytophthora cactorum isolates based on comparative genomics.</title>
        <authorList>
            <person name="Mcdougal R."/>
            <person name="Panda P."/>
            <person name="Williams N."/>
            <person name="Studholme D.J."/>
        </authorList>
    </citation>
    <scope>NUCLEOTIDE SEQUENCE</scope>
    <source>
        <strain evidence="1">NZFS 4037</strain>
    </source>
</reference>
<keyword evidence="2" id="KW-1185">Reference proteome</keyword>
<protein>
    <submittedName>
        <fullName evidence="1">Uncharacterized protein</fullName>
    </submittedName>
</protein>
<sequence>MSATVHSGHHPSPITRSQAPFADIYAPRLISPGCHSLGLQVSDKIINSITSHASFLADLDEVLSTNALEVEFKGGI</sequence>
<evidence type="ECO:0000313" key="2">
    <source>
        <dbReference type="Proteomes" id="UP000709295"/>
    </source>
</evidence>
<gene>
    <name evidence="1" type="ORF">JG688_00014694</name>
</gene>
<accession>A0A8J5I6Y2</accession>
<organism evidence="1 2">
    <name type="scientific">Phytophthora aleatoria</name>
    <dbReference type="NCBI Taxonomy" id="2496075"/>
    <lineage>
        <taxon>Eukaryota</taxon>
        <taxon>Sar</taxon>
        <taxon>Stramenopiles</taxon>
        <taxon>Oomycota</taxon>
        <taxon>Peronosporomycetes</taxon>
        <taxon>Peronosporales</taxon>
        <taxon>Peronosporaceae</taxon>
        <taxon>Phytophthora</taxon>
    </lineage>
</organism>
<comment type="caution">
    <text evidence="1">The sequence shown here is derived from an EMBL/GenBank/DDBJ whole genome shotgun (WGS) entry which is preliminary data.</text>
</comment>
<dbReference type="Proteomes" id="UP000709295">
    <property type="component" value="Unassembled WGS sequence"/>
</dbReference>
<dbReference type="AlphaFoldDB" id="A0A8J5I6Y2"/>
<proteinExistence type="predicted"/>
<evidence type="ECO:0000313" key="1">
    <source>
        <dbReference type="EMBL" id="KAG6949263.1"/>
    </source>
</evidence>